<dbReference type="Gene3D" id="3.40.390.10">
    <property type="entry name" value="Collagenase (Catalytic Domain)"/>
    <property type="match status" value="1"/>
</dbReference>
<dbReference type="InterPro" id="IPR007280">
    <property type="entry name" value="Peptidase_C_arc/bac"/>
</dbReference>
<evidence type="ECO:0000256" key="9">
    <source>
        <dbReference type="ARBA" id="ARBA00022833"/>
    </source>
</evidence>
<sequence>MTAHARFDSALPLAAPVVEGRDAPSGATTPYVLTPGNSFSGSIGSSYDTDWIRVSLTAGQTYNFTMDGVSLSDSYLELRNASGTVVAFNDDSGRINHSQFSYTATQGGTYYIAARAYSSQTGSYTVSYDQPRPWTNDEIATYLSDGFWRDMGERPRAYDVAQGGVLNCDLTDLSAAERSVAVMALNAWSEVTGIRFNTNSTAGSGAHIRFTNDDQAGAYCTADAMSGGTVTRSTVNIPLYWRDQPGEGFASYYYQTYIHEIGHALGLGHGGPYNGSATYGRDNAYVNDSWQATVMSYFSQTDNTTVNASYGFVVTPMIADILAMQQLYGLPQNINGTNSTWGEGCNVGGAFGLANRMLTTGQMVTCTIFDQGGTDWLRVGSDRAAQVINLAGGSVSSVYGKTGNLSIAEGTVIENVLAGHGNDRVNGNTAGNWLAGMAGNDTLSGWSGNDTLEGGAGADRLAGGVGDDLYIIDRLDTLVELAGQGIDRVRATFDYTLGTNFEALLLIQSFAKFGTGNAVANTVVGNSQVNYLSGGAGNDTIFGMAGDDTLAGNAGADRLVGGLGNDTYQRDSLDTIVEAANAGIDTVLTATDLVLGANLERVVVTGGNAVKVTGNGLANELVGNDAANVLIGGGGADVMTGGGGEDVFVFSAGQAGRIEDFQNDVDVLTINAGVHARLSAEGILTTARDSAGGVDLTIAGAAIRIEGISVADLRDDLILA</sequence>
<dbReference type="GO" id="GO:0004222">
    <property type="term" value="F:metalloendopeptidase activity"/>
    <property type="evidence" value="ECO:0007669"/>
    <property type="project" value="InterPro"/>
</dbReference>
<evidence type="ECO:0000256" key="2">
    <source>
        <dbReference type="ARBA" id="ARBA00004613"/>
    </source>
</evidence>
<dbReference type="InterPro" id="IPR006026">
    <property type="entry name" value="Peptidase_Metallo"/>
</dbReference>
<dbReference type="InterPro" id="IPR018511">
    <property type="entry name" value="Hemolysin-typ_Ca-bd_CS"/>
</dbReference>
<dbReference type="EMBL" id="FNNA01000001">
    <property type="protein sequence ID" value="SDW52539.1"/>
    <property type="molecule type" value="Genomic_DNA"/>
</dbReference>
<dbReference type="PRINTS" id="PR00313">
    <property type="entry name" value="CABNDNGRPT"/>
</dbReference>
<evidence type="ECO:0000256" key="8">
    <source>
        <dbReference type="ARBA" id="ARBA00022801"/>
    </source>
</evidence>
<dbReference type="SUPFAM" id="SSF51120">
    <property type="entry name" value="beta-Roll"/>
    <property type="match status" value="3"/>
</dbReference>
<dbReference type="InterPro" id="IPR011049">
    <property type="entry name" value="Serralysin-like_metalloprot_C"/>
</dbReference>
<evidence type="ECO:0000313" key="12">
    <source>
        <dbReference type="Proteomes" id="UP000182944"/>
    </source>
</evidence>
<dbReference type="SMART" id="SM00235">
    <property type="entry name" value="ZnMc"/>
    <property type="match status" value="1"/>
</dbReference>
<evidence type="ECO:0000259" key="10">
    <source>
        <dbReference type="SMART" id="SM00235"/>
    </source>
</evidence>
<evidence type="ECO:0000256" key="6">
    <source>
        <dbReference type="ARBA" id="ARBA00022723"/>
    </source>
</evidence>
<keyword evidence="4" id="KW-0964">Secreted</keyword>
<evidence type="ECO:0000256" key="7">
    <source>
        <dbReference type="ARBA" id="ARBA00022737"/>
    </source>
</evidence>
<dbReference type="SUPFAM" id="SSF55486">
    <property type="entry name" value="Metalloproteases ('zincins'), catalytic domain"/>
    <property type="match status" value="1"/>
</dbReference>
<keyword evidence="7" id="KW-0677">Repeat</keyword>
<dbReference type="GO" id="GO:0031012">
    <property type="term" value="C:extracellular matrix"/>
    <property type="evidence" value="ECO:0007669"/>
    <property type="project" value="InterPro"/>
</dbReference>
<dbReference type="InterPro" id="IPR050557">
    <property type="entry name" value="RTX_toxin/Mannuronan_C5-epim"/>
</dbReference>
<dbReference type="Pfam" id="PF04151">
    <property type="entry name" value="PPC"/>
    <property type="match status" value="1"/>
</dbReference>
<proteinExistence type="inferred from homology"/>
<dbReference type="CDD" id="cd04277">
    <property type="entry name" value="ZnMc_serralysin_like"/>
    <property type="match status" value="1"/>
</dbReference>
<evidence type="ECO:0000256" key="1">
    <source>
        <dbReference type="ARBA" id="ARBA00001913"/>
    </source>
</evidence>
<dbReference type="PANTHER" id="PTHR38340">
    <property type="entry name" value="S-LAYER PROTEIN"/>
    <property type="match status" value="1"/>
</dbReference>
<dbReference type="STRING" id="1545044.SAMN05444276_1011215"/>
<evidence type="ECO:0000313" key="11">
    <source>
        <dbReference type="EMBL" id="SDW52539.1"/>
    </source>
</evidence>
<dbReference type="Gene3D" id="2.150.10.10">
    <property type="entry name" value="Serralysin-like metalloprotease, C-terminal"/>
    <property type="match status" value="3"/>
</dbReference>
<dbReference type="Pfam" id="PF08548">
    <property type="entry name" value="Peptidase_M10_C"/>
    <property type="match status" value="1"/>
</dbReference>
<dbReference type="InterPro" id="IPR034033">
    <property type="entry name" value="Serralysin-like"/>
</dbReference>
<dbReference type="GO" id="GO:0006508">
    <property type="term" value="P:proteolysis"/>
    <property type="evidence" value="ECO:0007669"/>
    <property type="project" value="UniProtKB-KW"/>
</dbReference>
<dbReference type="GO" id="GO:0008270">
    <property type="term" value="F:zinc ion binding"/>
    <property type="evidence" value="ECO:0007669"/>
    <property type="project" value="InterPro"/>
</dbReference>
<comment type="similarity">
    <text evidence="3">Belongs to the peptidase M10B family.</text>
</comment>
<comment type="cofactor">
    <cofactor evidence="1">
        <name>Ca(2+)</name>
        <dbReference type="ChEBI" id="CHEBI:29108"/>
    </cofactor>
</comment>
<dbReference type="AlphaFoldDB" id="A0A1H2UA93"/>
<organism evidence="11 12">
    <name type="scientific">Paracoccus sanguinis</name>
    <dbReference type="NCBI Taxonomy" id="1545044"/>
    <lineage>
        <taxon>Bacteria</taxon>
        <taxon>Pseudomonadati</taxon>
        <taxon>Pseudomonadota</taxon>
        <taxon>Alphaproteobacteria</taxon>
        <taxon>Rhodobacterales</taxon>
        <taxon>Paracoccaceae</taxon>
        <taxon>Paracoccus</taxon>
    </lineage>
</organism>
<keyword evidence="6" id="KW-0479">Metal-binding</keyword>
<keyword evidence="12" id="KW-1185">Reference proteome</keyword>
<name>A0A1H2UA93_9RHOB</name>
<dbReference type="Gene3D" id="2.60.120.380">
    <property type="match status" value="1"/>
</dbReference>
<dbReference type="PROSITE" id="PS00330">
    <property type="entry name" value="HEMOLYSIN_CALCIUM"/>
    <property type="match status" value="3"/>
</dbReference>
<dbReference type="InterPro" id="IPR024079">
    <property type="entry name" value="MetalloPept_cat_dom_sf"/>
</dbReference>
<dbReference type="InterPro" id="IPR013858">
    <property type="entry name" value="Peptidase_M10B_C"/>
</dbReference>
<accession>A0A1H2UA93</accession>
<dbReference type="Proteomes" id="UP000182944">
    <property type="component" value="Unassembled WGS sequence"/>
</dbReference>
<dbReference type="InterPro" id="IPR001343">
    <property type="entry name" value="Hemolysn_Ca-bd"/>
</dbReference>
<dbReference type="Pfam" id="PF00353">
    <property type="entry name" value="HemolysinCabind"/>
    <property type="match status" value="3"/>
</dbReference>
<dbReference type="RefSeq" id="WP_074826206.1">
    <property type="nucleotide sequence ID" value="NZ_FNNA01000001.1"/>
</dbReference>
<dbReference type="InterPro" id="IPR001818">
    <property type="entry name" value="Pept_M10_metallopeptidase"/>
</dbReference>
<dbReference type="GO" id="GO:0005509">
    <property type="term" value="F:calcium ion binding"/>
    <property type="evidence" value="ECO:0007669"/>
    <property type="project" value="InterPro"/>
</dbReference>
<keyword evidence="8" id="KW-0378">Hydrolase</keyword>
<feature type="domain" description="Peptidase metallopeptidase" evidence="10">
    <location>
        <begin position="154"/>
        <end position="300"/>
    </location>
</feature>
<dbReference type="PANTHER" id="PTHR38340:SF1">
    <property type="entry name" value="S-LAYER PROTEIN"/>
    <property type="match status" value="1"/>
</dbReference>
<evidence type="ECO:0000256" key="4">
    <source>
        <dbReference type="ARBA" id="ARBA00022525"/>
    </source>
</evidence>
<reference evidence="12" key="1">
    <citation type="submission" date="2016-10" db="EMBL/GenBank/DDBJ databases">
        <authorList>
            <person name="Varghese N."/>
            <person name="Submissions S."/>
        </authorList>
    </citation>
    <scope>NUCLEOTIDE SEQUENCE [LARGE SCALE GENOMIC DNA]</scope>
    <source>
        <strain evidence="12">DSM 29303</strain>
    </source>
</reference>
<evidence type="ECO:0000256" key="5">
    <source>
        <dbReference type="ARBA" id="ARBA00022670"/>
    </source>
</evidence>
<dbReference type="GO" id="GO:0005615">
    <property type="term" value="C:extracellular space"/>
    <property type="evidence" value="ECO:0007669"/>
    <property type="project" value="InterPro"/>
</dbReference>
<comment type="subcellular location">
    <subcellularLocation>
        <location evidence="2">Secreted</location>
    </subcellularLocation>
</comment>
<gene>
    <name evidence="11" type="ORF">SAMN05444276_1011215</name>
</gene>
<keyword evidence="5" id="KW-0645">Protease</keyword>
<dbReference type="Pfam" id="PF00413">
    <property type="entry name" value="Peptidase_M10"/>
    <property type="match status" value="1"/>
</dbReference>
<dbReference type="OrthoDB" id="733404at2"/>
<protein>
    <submittedName>
        <fullName evidence="11">Serralysin</fullName>
    </submittedName>
</protein>
<evidence type="ECO:0000256" key="3">
    <source>
        <dbReference type="ARBA" id="ARBA00009490"/>
    </source>
</evidence>
<keyword evidence="9" id="KW-0862">Zinc</keyword>